<dbReference type="EC" id="3.2.1.131" evidence="10"/>
<dbReference type="Pfam" id="PF03648">
    <property type="entry name" value="Glyco_hydro_67N"/>
    <property type="match status" value="1"/>
</dbReference>
<sequence>MKKFWALIIIVISHLSVSAENGYNLWLKYEPIKDAKLVAAYQENISSLYVYQKSETLDIATKEFITAFKGLTGKSISTSVSIQKNAILFIKTDDLQKLNITHPSPENDEGYLIKSIQHQGKPLTLISSKTDKGLLYGAFHLIKQLQLKQSIFNLNIWEEPKIKHRILNHWDNLDRSVERGYAGFSIWDWHKLPQYTDQRYIDYARANASIGINGTVLNNVNANSLILTDDWLKKVKALADVFRPYGIKVYLTARFSAPIEIGKLPTADPLDEKVQLWWQQKAKEIYASIPDFGGFLVKANSEGQPGPQNYGRTHADGANMLAKALEPYDGIVMWRAFVYDNEVPEDRAKQAFNEFKPLDGSFHKNVIIQVKNGAIDFQPREPFHPLFGALTKTPVMAEFQLTQEYLGFATHLAYLAPLFKECLDADTYAKGENSSVAKVIDGSLYKNQITAIAGVANIGNDVNWCGHPFAQANWYAYGRLAWNHQLSSSAIADEWLNTTFTGLQKTSSTLLKDMMLESRETVVNYMTPLGLHHIMGWDHHYGPGPWIKDKPRADWTSVYYHQADNNGIGFNRTSSGSKATLQYFSPVAQKFDDLKSCPEEYLLWFHHLPWDYKLKSGDSLWDGIVKKYYKGADEVKEMQKTWAAVEHDIDKQTYQQVKQLLTIQSEEALWWRDACVLYFQSFSGKPIPIGLPKPKHNLKYYQDLEFKFVPGI</sequence>
<proteinExistence type="inferred from homology"/>
<name>A0A5C0VLG1_9SPHI</name>
<evidence type="ECO:0000259" key="11">
    <source>
        <dbReference type="Pfam" id="PF03648"/>
    </source>
</evidence>
<evidence type="ECO:0000256" key="5">
    <source>
        <dbReference type="ARBA" id="ARBA00023295"/>
    </source>
</evidence>
<dbReference type="GO" id="GO:0046559">
    <property type="term" value="F:alpha-glucuronidase activity"/>
    <property type="evidence" value="ECO:0007669"/>
    <property type="project" value="InterPro"/>
</dbReference>
<evidence type="ECO:0000256" key="3">
    <source>
        <dbReference type="ARBA" id="ARBA00022801"/>
    </source>
</evidence>
<dbReference type="SUPFAM" id="SSF51445">
    <property type="entry name" value="(Trans)glycosidases"/>
    <property type="match status" value="1"/>
</dbReference>
<evidence type="ECO:0000256" key="6">
    <source>
        <dbReference type="ARBA" id="ARBA00023326"/>
    </source>
</evidence>
<gene>
    <name evidence="14" type="ORF">FYC62_09265</name>
</gene>
<organism evidence="14 15">
    <name type="scientific">Pedobacter aquae</name>
    <dbReference type="NCBI Taxonomy" id="2605747"/>
    <lineage>
        <taxon>Bacteria</taxon>
        <taxon>Pseudomonadati</taxon>
        <taxon>Bacteroidota</taxon>
        <taxon>Sphingobacteriia</taxon>
        <taxon>Sphingobacteriales</taxon>
        <taxon>Sphingobacteriaceae</taxon>
        <taxon>Pedobacter</taxon>
    </lineage>
</organism>
<dbReference type="PANTHER" id="PTHR39207:SF1">
    <property type="entry name" value="ALPHA-GLUCURONIDASE A"/>
    <property type="match status" value="1"/>
</dbReference>
<dbReference type="RefSeq" id="WP_149074724.1">
    <property type="nucleotide sequence ID" value="NZ_CP043329.1"/>
</dbReference>
<keyword evidence="5 8" id="KW-0326">Glycosidase</keyword>
<evidence type="ECO:0000313" key="14">
    <source>
        <dbReference type="EMBL" id="QEK51814.1"/>
    </source>
</evidence>
<dbReference type="InterPro" id="IPR011100">
    <property type="entry name" value="Glyco_hydro_67_cat"/>
</dbReference>
<dbReference type="Proteomes" id="UP000323653">
    <property type="component" value="Chromosome"/>
</dbReference>
<feature type="active site" description="Proton acceptor" evidence="9">
    <location>
        <position position="376"/>
    </location>
</feature>
<dbReference type="GO" id="GO:0005576">
    <property type="term" value="C:extracellular region"/>
    <property type="evidence" value="ECO:0007669"/>
    <property type="project" value="InterPro"/>
</dbReference>
<dbReference type="Pfam" id="PF07477">
    <property type="entry name" value="Glyco_hydro_67C"/>
    <property type="match status" value="1"/>
</dbReference>
<dbReference type="InterPro" id="IPR017853">
    <property type="entry name" value="GH"/>
</dbReference>
<accession>A0A5C0VLG1</accession>
<evidence type="ECO:0000256" key="7">
    <source>
        <dbReference type="ARBA" id="ARBA00052795"/>
    </source>
</evidence>
<keyword evidence="4 10" id="KW-0119">Carbohydrate metabolism</keyword>
<keyword evidence="15" id="KW-1185">Reference proteome</keyword>
<comment type="similarity">
    <text evidence="1 8 10">Belongs to the glycosyl hydrolase 67 family.</text>
</comment>
<keyword evidence="3 8" id="KW-0378">Hydrolase</keyword>
<dbReference type="AlphaFoldDB" id="A0A5C0VLG1"/>
<reference evidence="14 15" key="1">
    <citation type="submission" date="2019-08" db="EMBL/GenBank/DDBJ databases">
        <title>Pedobacter sp. nov., isolated from Han river, South Korea.</title>
        <authorList>
            <person name="Lee D.-H."/>
            <person name="Kim Y.-S."/>
            <person name="Hwang E.-M."/>
            <person name="Le Tran T.C."/>
            <person name="Cha C.-J."/>
        </authorList>
    </citation>
    <scope>NUCLEOTIDE SEQUENCE [LARGE SCALE GENOMIC DNA]</scope>
    <source>
        <strain evidence="14 15">CJ43</strain>
    </source>
</reference>
<feature type="domain" description="Glycosyl hydrolase family 67 catalytic" evidence="13">
    <location>
        <begin position="145"/>
        <end position="464"/>
    </location>
</feature>
<dbReference type="Pfam" id="PF07488">
    <property type="entry name" value="Glyco_hydro_67M"/>
    <property type="match status" value="1"/>
</dbReference>
<dbReference type="InterPro" id="IPR005154">
    <property type="entry name" value="Glyco_hydro_67_aGlcAse_N"/>
</dbReference>
<dbReference type="InterPro" id="IPR011395">
    <property type="entry name" value="Glyco_hydro_67_aGlcAse"/>
</dbReference>
<keyword evidence="6 10" id="KW-0624">Polysaccharide degradation</keyword>
<comment type="subunit">
    <text evidence="10">Homodimer.</text>
</comment>
<dbReference type="PANTHER" id="PTHR39207">
    <property type="entry name" value="ALPHA-GLUCURONIDASE A"/>
    <property type="match status" value="1"/>
</dbReference>
<feature type="active site" description="Proton donor" evidence="9">
    <location>
        <position position="302"/>
    </location>
</feature>
<evidence type="ECO:0000256" key="8">
    <source>
        <dbReference type="PIRNR" id="PIRNR029900"/>
    </source>
</evidence>
<evidence type="ECO:0000256" key="10">
    <source>
        <dbReference type="RuleBase" id="RU361198"/>
    </source>
</evidence>
<dbReference type="InterPro" id="IPR037054">
    <property type="entry name" value="A-glucoronidase_C_sf"/>
</dbReference>
<evidence type="ECO:0000313" key="15">
    <source>
        <dbReference type="Proteomes" id="UP000323653"/>
    </source>
</evidence>
<evidence type="ECO:0000256" key="2">
    <source>
        <dbReference type="ARBA" id="ARBA00022651"/>
    </source>
</evidence>
<dbReference type="SUPFAM" id="SSF55545">
    <property type="entry name" value="beta-N-acetylhexosaminidase-like domain"/>
    <property type="match status" value="1"/>
</dbReference>
<feature type="active site" description="Proton acceptor" evidence="9">
    <location>
        <position position="404"/>
    </location>
</feature>
<dbReference type="InterPro" id="IPR029018">
    <property type="entry name" value="Hex-like_dom2"/>
</dbReference>
<dbReference type="Gene3D" id="3.30.379.10">
    <property type="entry name" value="Chitobiase/beta-hexosaminidase domain 2-like"/>
    <property type="match status" value="1"/>
</dbReference>
<dbReference type="PIRSF" id="PIRSF029900">
    <property type="entry name" value="Alpha-glucuronds"/>
    <property type="match status" value="1"/>
</dbReference>
<dbReference type="KEGG" id="pej:FYC62_09265"/>
<dbReference type="GO" id="GO:0033939">
    <property type="term" value="F:xylan alpha-1,2-glucuronosidase activity"/>
    <property type="evidence" value="ECO:0007669"/>
    <property type="project" value="UniProtKB-EC"/>
</dbReference>
<dbReference type="InterPro" id="IPR011099">
    <property type="entry name" value="Glyco_hydro_67_C"/>
</dbReference>
<dbReference type="Gene3D" id="3.90.1330.10">
    <property type="entry name" value="Alpha-glucuronidase, C-terminal domain"/>
    <property type="match status" value="1"/>
</dbReference>
<evidence type="ECO:0000256" key="1">
    <source>
        <dbReference type="ARBA" id="ARBA00008833"/>
    </source>
</evidence>
<evidence type="ECO:0000259" key="12">
    <source>
        <dbReference type="Pfam" id="PF07477"/>
    </source>
</evidence>
<dbReference type="FunFam" id="3.20.20.80:FF:000096">
    <property type="entry name" value="Xylan alpha-1,2-glucuronidase"/>
    <property type="match status" value="1"/>
</dbReference>
<evidence type="ECO:0000256" key="4">
    <source>
        <dbReference type="ARBA" id="ARBA00023277"/>
    </source>
</evidence>
<dbReference type="Gene3D" id="3.20.20.80">
    <property type="entry name" value="Glycosidases"/>
    <property type="match status" value="1"/>
</dbReference>
<evidence type="ECO:0000256" key="9">
    <source>
        <dbReference type="PIRSR" id="PIRSR029900-1"/>
    </source>
</evidence>
<comment type="catalytic activity">
    <reaction evidence="7 10">
        <text>Hydrolysis of (1-&gt;2)-alpha-D-(4-O-methyl)glucuronosyl links in the main chain of hardwood xylans.</text>
        <dbReference type="EC" id="3.2.1.131"/>
    </reaction>
</comment>
<feature type="domain" description="Glycosyl hydrolase family 67 C-terminal" evidence="12">
    <location>
        <begin position="465"/>
        <end position="688"/>
    </location>
</feature>
<feature type="domain" description="Alpha glucuronidase N-terminal" evidence="11">
    <location>
        <begin position="25"/>
        <end position="141"/>
    </location>
</feature>
<dbReference type="EMBL" id="CP043329">
    <property type="protein sequence ID" value="QEK51814.1"/>
    <property type="molecule type" value="Genomic_DNA"/>
</dbReference>
<protein>
    <recommendedName>
        <fullName evidence="10">Xylan alpha-1,2-glucuronidase</fullName>
        <ecNumber evidence="10">3.2.1.131</ecNumber>
    </recommendedName>
</protein>
<dbReference type="GO" id="GO:2000886">
    <property type="term" value="P:glucuronoxylan catabolic process"/>
    <property type="evidence" value="ECO:0007669"/>
    <property type="project" value="UniProtKB-ARBA"/>
</dbReference>
<evidence type="ECO:0000259" key="13">
    <source>
        <dbReference type="Pfam" id="PF07488"/>
    </source>
</evidence>
<keyword evidence="2 8" id="KW-0858">Xylan degradation</keyword>